<dbReference type="SUPFAM" id="SSF50978">
    <property type="entry name" value="WD40 repeat-like"/>
    <property type="match status" value="2"/>
</dbReference>
<keyword evidence="3 7" id="KW-0853">WD repeat</keyword>
<dbReference type="FunFam" id="2.130.10.10:FF:000176">
    <property type="entry name" value="Intraflagellar transport protein 122 homolog"/>
    <property type="match status" value="1"/>
</dbReference>
<gene>
    <name evidence="13" type="primary">IFT122</name>
    <name evidence="13" type="ORF">MICPUCDRAFT_46242</name>
</gene>
<accession>C1MHK3</accession>
<dbReference type="KEGG" id="mpp:MICPUCDRAFT_46242"/>
<protein>
    <recommendedName>
        <fullName evidence="2">Intraflagellar transport protein 122 homolog</fullName>
    </recommendedName>
</protein>
<dbReference type="STRING" id="564608.C1MHK3"/>
<dbReference type="InterPro" id="IPR036322">
    <property type="entry name" value="WD40_repeat_dom_sf"/>
</dbReference>
<evidence type="ECO:0000256" key="8">
    <source>
        <dbReference type="SAM" id="MobiDB-lite"/>
    </source>
</evidence>
<evidence type="ECO:0000256" key="2">
    <source>
        <dbReference type="ARBA" id="ARBA00019442"/>
    </source>
</evidence>
<dbReference type="GO" id="GO:0097730">
    <property type="term" value="C:non-motile cilium"/>
    <property type="evidence" value="ECO:0007669"/>
    <property type="project" value="TreeGrafter"/>
</dbReference>
<dbReference type="OrthoDB" id="10255582at2759"/>
<dbReference type="PANTHER" id="PTHR12764">
    <property type="entry name" value="WD REPEAT DOMAIN-RELATED"/>
    <property type="match status" value="1"/>
</dbReference>
<dbReference type="Pfam" id="PF23377">
    <property type="entry name" value="Beta-prop_IFT122_2nd"/>
    <property type="match status" value="1"/>
</dbReference>
<comment type="subcellular location">
    <subcellularLocation>
        <location evidence="1">Cell projection</location>
        <location evidence="1">Cilium</location>
    </subcellularLocation>
</comment>
<evidence type="ECO:0000259" key="10">
    <source>
        <dbReference type="Pfam" id="PF23381"/>
    </source>
</evidence>
<dbReference type="InterPro" id="IPR056152">
    <property type="entry name" value="Beta-prop_IFT122_2nd"/>
</dbReference>
<dbReference type="GO" id="GO:0061512">
    <property type="term" value="P:protein localization to cilium"/>
    <property type="evidence" value="ECO:0007669"/>
    <property type="project" value="TreeGrafter"/>
</dbReference>
<keyword evidence="13" id="KW-0282">Flagellum</keyword>
<dbReference type="GO" id="GO:0035721">
    <property type="term" value="P:intraciliary retrograde transport"/>
    <property type="evidence" value="ECO:0007669"/>
    <property type="project" value="TreeGrafter"/>
</dbReference>
<dbReference type="EMBL" id="GG663735">
    <property type="protein sequence ID" value="EEH60760.1"/>
    <property type="molecule type" value="Genomic_DNA"/>
</dbReference>
<feature type="region of interest" description="Disordered" evidence="8">
    <location>
        <begin position="1201"/>
        <end position="1220"/>
    </location>
</feature>
<evidence type="ECO:0000256" key="4">
    <source>
        <dbReference type="ARBA" id="ARBA00022737"/>
    </source>
</evidence>
<dbReference type="GeneID" id="9681218"/>
<feature type="repeat" description="WD" evidence="7">
    <location>
        <begin position="55"/>
        <end position="87"/>
    </location>
</feature>
<dbReference type="RefSeq" id="XP_003055508.1">
    <property type="nucleotide sequence ID" value="XM_003055462.1"/>
</dbReference>
<dbReference type="Proteomes" id="UP000001876">
    <property type="component" value="Unassembled WGS sequence"/>
</dbReference>
<dbReference type="eggNOG" id="KOG1538">
    <property type="taxonomic scope" value="Eukaryota"/>
</dbReference>
<dbReference type="InterPro" id="IPR039857">
    <property type="entry name" value="Ift122/121"/>
</dbReference>
<evidence type="ECO:0000259" key="12">
    <source>
        <dbReference type="Pfam" id="PF25295"/>
    </source>
</evidence>
<name>C1MHK3_MICPC</name>
<keyword evidence="14" id="KW-1185">Reference proteome</keyword>
<proteinExistence type="predicted"/>
<dbReference type="GO" id="GO:1905515">
    <property type="term" value="P:non-motile cilium assembly"/>
    <property type="evidence" value="ECO:0007669"/>
    <property type="project" value="TreeGrafter"/>
</dbReference>
<dbReference type="Gene3D" id="2.130.10.10">
    <property type="entry name" value="YVTN repeat-like/Quinoprotein amine dehydrogenase"/>
    <property type="match status" value="2"/>
</dbReference>
<feature type="domain" description="IFT122 zinc ribbon" evidence="11">
    <location>
        <begin position="1007"/>
        <end position="1050"/>
    </location>
</feature>
<evidence type="ECO:0000259" key="9">
    <source>
        <dbReference type="Pfam" id="PF23377"/>
    </source>
</evidence>
<evidence type="ECO:0000256" key="7">
    <source>
        <dbReference type="PROSITE-ProRule" id="PRU00221"/>
    </source>
</evidence>
<organism evidence="14">
    <name type="scientific">Micromonas pusilla (strain CCMP1545)</name>
    <name type="common">Picoplanktonic green alga</name>
    <dbReference type="NCBI Taxonomy" id="564608"/>
    <lineage>
        <taxon>Eukaryota</taxon>
        <taxon>Viridiplantae</taxon>
        <taxon>Chlorophyta</taxon>
        <taxon>Mamiellophyceae</taxon>
        <taxon>Mamiellales</taxon>
        <taxon>Mamiellaceae</taxon>
        <taxon>Micromonas</taxon>
    </lineage>
</organism>
<dbReference type="Pfam" id="PF23381">
    <property type="entry name" value="Beta-prop_IFT122_1st"/>
    <property type="match status" value="1"/>
</dbReference>
<dbReference type="InterPro" id="IPR001680">
    <property type="entry name" value="WD40_rpt"/>
</dbReference>
<evidence type="ECO:0000256" key="6">
    <source>
        <dbReference type="ARBA" id="ARBA00023273"/>
    </source>
</evidence>
<dbReference type="AlphaFoldDB" id="C1MHK3"/>
<feature type="domain" description="IFT122 first beta-propeller" evidence="10">
    <location>
        <begin position="2"/>
        <end position="189"/>
    </location>
</feature>
<evidence type="ECO:0000313" key="14">
    <source>
        <dbReference type="Proteomes" id="UP000001876"/>
    </source>
</evidence>
<sequence length="1233" mass="138427">MRTVVTWSDIAPERDGVRSVCYDIAFSPDGTKLVTGVGSRVLVYDAADGNLLHSLKAHKDAVYCVSYSRDGKKFASGGADRTIIIWSSKAEGVLKYTHNESIQALAYNPTSAHLASATAVDFGLWAPDQKAVVKHKVSAKILSLAWTNDGQYLALGQFDGVVSVRDRSGGEKMKIKLGAPVWTLAWNPNRDEPHDVLACGCWDESLSFYQLNGTQVGKDIALDYDPCTVRYFSNGEYMVTGGTNRKVTLATKEGTPLKDVCVAGSWVWCAAPRPKQNYVAVGCEDGSITMHQLIFSTVHGLYRDRYAYRDYMTDVIIQHLVTEQKLRIKCKDYVKRISVYKETLAVQLPKEVIIYDLLEADSYEMQYREKTRIMRNLECNLLVVTSHHIVLCLEKKLQLYDFEGKLEREWTMESVIRYIKVVGGPDKGEGILVGLKSGVVFRIFINNSHPVQLIEHGVSIRCLDQSFMRQKLAVVDDNSEVTVYDLETKKSIFTDTDANSVSFNSEFEEMLCYSGNGQLSIKTGDFPVHRQKLEGFVVGFKASKIFCLHYVSMQTIDVPQSMSMWNYVKVNNFDMAHSVACLGVTEKDWSDLGFAALFGMNLAIARKAFIRVRDLKYLELIDKCEEGVKNGDPSEMYLAEALAYQGKFHEAAKMFAKANRVDKAMEMFSDLRQFDEAKKWAEEYAHTKGGDSTLVQEFVHRQAEWAEEVSDYAAAATMYIQAKKFDKAIDLIAKNGWKDKLVEVTRALGASDVKHLKLCAMHFAQWGDHVHARDVYTKLGDDEGLLSLLVDAEQWEEAFIMLQQHPQHVEKVYLPYARWLAENDRFDEARLAYAKAGRSDAATRMLEQLTHNAVLERRFQDAGHCYWLMSREIVSELPNDPRALLSDEDEAKLDRFEEFKDRAEMYYAYDFIYRAMDEPFRSSLPSTLLNIGQFLLSKFATRDEMPLGISLAYVLNTLAKHGDALGAYKLARFAYNKLQGLKIPASWQAQVDLACIVSRSKPLTDADDLLPMCYRCSATNPLVSGKGDVCVSCGGCFVRSFVTFEHLPMVEFEISDDITPKEARRLIREEPPERGGAASARRAYNVGGDEQFTFEDGPGAERGILGGNDAFAQVMSMPNVPIVCDRVMLRNLSPNEVVVKPSGCALIRPRYFRLMDTESPVTVDENGCFYEADEYELACLEFGRTPFTRLAVNVGDEVASAVEPETPPQRTSSSKWGTARGAKTVGSLDFAGN</sequence>
<keyword evidence="5" id="KW-0969">Cilium</keyword>
<dbReference type="PANTHER" id="PTHR12764:SF4">
    <property type="entry name" value="INTRAFLAGELLAR TRANSPORT PROTEIN 122 HOMOLOG"/>
    <property type="match status" value="1"/>
</dbReference>
<dbReference type="InterPro" id="IPR057411">
    <property type="entry name" value="TPR_IFT122"/>
</dbReference>
<dbReference type="OMA" id="GDSFDTW"/>
<dbReference type="SMART" id="SM00320">
    <property type="entry name" value="WD40"/>
    <property type="match status" value="8"/>
</dbReference>
<dbReference type="GO" id="GO:0030991">
    <property type="term" value="C:intraciliary transport particle A"/>
    <property type="evidence" value="ECO:0007669"/>
    <property type="project" value="TreeGrafter"/>
</dbReference>
<dbReference type="InterPro" id="IPR015943">
    <property type="entry name" value="WD40/YVTN_repeat-like_dom_sf"/>
</dbReference>
<evidence type="ECO:0000256" key="5">
    <source>
        <dbReference type="ARBA" id="ARBA00023069"/>
    </source>
</evidence>
<feature type="domain" description="Intraflagellar transport protein 122 homolog TPR" evidence="12">
    <location>
        <begin position="560"/>
        <end position="950"/>
    </location>
</feature>
<reference evidence="13 14" key="1">
    <citation type="journal article" date="2009" name="Science">
        <title>Green evolution and dynamic adaptations revealed by genomes of the marine picoeukaryotes Micromonas.</title>
        <authorList>
            <person name="Worden A.Z."/>
            <person name="Lee J.H."/>
            <person name="Mock T."/>
            <person name="Rouze P."/>
            <person name="Simmons M.P."/>
            <person name="Aerts A.L."/>
            <person name="Allen A.E."/>
            <person name="Cuvelier M.L."/>
            <person name="Derelle E."/>
            <person name="Everett M.V."/>
            <person name="Foulon E."/>
            <person name="Grimwood J."/>
            <person name="Gundlach H."/>
            <person name="Henrissat B."/>
            <person name="Napoli C."/>
            <person name="McDonald S.M."/>
            <person name="Parker M.S."/>
            <person name="Rombauts S."/>
            <person name="Salamov A."/>
            <person name="Von Dassow P."/>
            <person name="Badger J.H."/>
            <person name="Coutinho P.M."/>
            <person name="Demir E."/>
            <person name="Dubchak I."/>
            <person name="Gentemann C."/>
            <person name="Eikrem W."/>
            <person name="Gready J.E."/>
            <person name="John U."/>
            <person name="Lanier W."/>
            <person name="Lindquist E.A."/>
            <person name="Lucas S."/>
            <person name="Mayer K.F."/>
            <person name="Moreau H."/>
            <person name="Not F."/>
            <person name="Otillar R."/>
            <person name="Panaud O."/>
            <person name="Pangilinan J."/>
            <person name="Paulsen I."/>
            <person name="Piegu B."/>
            <person name="Poliakov A."/>
            <person name="Robbens S."/>
            <person name="Schmutz J."/>
            <person name="Toulza E."/>
            <person name="Wyss T."/>
            <person name="Zelensky A."/>
            <person name="Zhou K."/>
            <person name="Armbrust E.V."/>
            <person name="Bhattacharya D."/>
            <person name="Goodenough U.W."/>
            <person name="Van de Peer Y."/>
            <person name="Grigoriev I.V."/>
        </authorList>
    </citation>
    <scope>NUCLEOTIDE SEQUENCE [LARGE SCALE GENOMIC DNA]</scope>
    <source>
        <strain evidence="13 14">CCMP1545</strain>
    </source>
</reference>
<keyword evidence="6" id="KW-0966">Cell projection</keyword>
<keyword evidence="4" id="KW-0677">Repeat</keyword>
<dbReference type="Pfam" id="PF25295">
    <property type="entry name" value="TPR_IFT122"/>
    <property type="match status" value="1"/>
</dbReference>
<evidence type="ECO:0000259" key="11">
    <source>
        <dbReference type="Pfam" id="PF25144"/>
    </source>
</evidence>
<dbReference type="PROSITE" id="PS50082">
    <property type="entry name" value="WD_REPEATS_2"/>
    <property type="match status" value="1"/>
</dbReference>
<evidence type="ECO:0000313" key="13">
    <source>
        <dbReference type="EMBL" id="EEH60760.1"/>
    </source>
</evidence>
<evidence type="ECO:0000256" key="3">
    <source>
        <dbReference type="ARBA" id="ARBA00022574"/>
    </source>
</evidence>
<dbReference type="Gene3D" id="1.25.40.470">
    <property type="match status" value="1"/>
</dbReference>
<feature type="domain" description="IFT122 second beta-propeller" evidence="9">
    <location>
        <begin position="299"/>
        <end position="553"/>
    </location>
</feature>
<dbReference type="Pfam" id="PF25144">
    <property type="entry name" value="Zn_ribbon_IFT122"/>
    <property type="match status" value="1"/>
</dbReference>
<dbReference type="InterPro" id="IPR056838">
    <property type="entry name" value="Zn_ribbon_IFT122"/>
</dbReference>
<evidence type="ECO:0000256" key="1">
    <source>
        <dbReference type="ARBA" id="ARBA00004138"/>
    </source>
</evidence>
<dbReference type="PROSITE" id="PS50294">
    <property type="entry name" value="WD_REPEATS_REGION"/>
    <property type="match status" value="1"/>
</dbReference>
<dbReference type="InterPro" id="IPR056153">
    <property type="entry name" value="Beta-prop_IFT122_1st"/>
</dbReference>